<evidence type="ECO:0000259" key="8">
    <source>
        <dbReference type="Pfam" id="PF00136"/>
    </source>
</evidence>
<name>A0A6C0FBH7_9ZZZZ</name>
<proteinExistence type="inferred from homology"/>
<accession>A0A6C0FBH7</accession>
<comment type="similarity">
    <text evidence="1">Belongs to the DNA polymerase type-B family.</text>
</comment>
<dbReference type="AlphaFoldDB" id="A0A6C0FBH7"/>
<dbReference type="PANTHER" id="PTHR10322:SF23">
    <property type="entry name" value="DNA POLYMERASE DELTA CATALYTIC SUBUNIT"/>
    <property type="match status" value="1"/>
</dbReference>
<dbReference type="GO" id="GO:0045004">
    <property type="term" value="P:DNA replication proofreading"/>
    <property type="evidence" value="ECO:0007669"/>
    <property type="project" value="TreeGrafter"/>
</dbReference>
<evidence type="ECO:0000256" key="2">
    <source>
        <dbReference type="ARBA" id="ARBA00012417"/>
    </source>
</evidence>
<dbReference type="PROSITE" id="PS00116">
    <property type="entry name" value="DNA_POLYMERASE_B"/>
    <property type="match status" value="1"/>
</dbReference>
<sequence length="938" mass="108224">MEFQCISWYASDVESDLDEELMQYKIYIFGRTKEGKSICVNTKFNPYFFVECPQTWTTGDLQYFKRYIIEKLRYAGEKDHETYTLESADFVTRKKFYGFTNNENFKFIRLIFTSKKAFTKCTYILSPKSFVKWKEPALNISGIGAIKPMTLYESNIDPMLRFCHIQDIKPAGWANLKNFKFTKVNKISSCDIEIEINSWKDIIGSNREDIAPFVQASFDIETYSYDGSFPDPTDDRCPCIQIATTFQRFGENESYKKHLLNLGTIDDIDGVDVIACETEKELLEKWSEIIVKEDVDVLIGYNIWGFDLHYMYTRAEKKEAFNFFQLGRFLDTNSLCKEASFSSGAYGDSDYLMVDTLGRFQIDLLVVMKREHKLSSYSLNNVAEHFLKDKKVDMPYKEMFKKYKGTSADRKEIGIYCIHDTNLPLKLVNKLAILPNMIEMAKATWVPPSFLIERGQGIKVFSQILQMTRQHNMLVVTLKKTNNTETQAYEGATVLGAKSGAYMDTPITGLDFASLYPTIMRAHNLCHSTLIMDSKYDNIENIEYKEIDGYKFVQNVEGILPKMLKTLATNRKQAKKDMTQASKNNDSFMKSVYNGKQLAFKVSMNSIYGFTGAMIGMLPCKPVASCTTSIGRQMIDQTKELVELWYPGAEVVYGDTDSVMVKFDTGNLKGKEALEKCFKLGEEAAEKISETFKKPIELEFEKVYFPYLLFSKKRYAGLMYTNPKKPDYIDAKGIQIVRRDNCKYVRDVSKNVLDTIMYDLDIKSAIDIAKKAATDLLKNKIIINDLVVSKSLRRINYWKTRIDIPKNAKYIKCNGFYLTHEYSNANLPHITVAIKREEREPGTGPKSGDRVPYVFIDTGNKKDLQYLKAEDPEYAVKHKCQPDLQYYMEHGLRSPLESLFSVFIDKPYEVLFKDIVQQRSIEKNMQVDLYEFLDLSNI</sequence>
<evidence type="ECO:0000256" key="1">
    <source>
        <dbReference type="ARBA" id="ARBA00005755"/>
    </source>
</evidence>
<feature type="domain" description="DNA-directed DNA polymerase family B multifunctional" evidence="8">
    <location>
        <begin position="447"/>
        <end position="901"/>
    </location>
</feature>
<keyword evidence="3" id="KW-0808">Transferase</keyword>
<dbReference type="InterPro" id="IPR043502">
    <property type="entry name" value="DNA/RNA_pol_sf"/>
</dbReference>
<dbReference type="InterPro" id="IPR036397">
    <property type="entry name" value="RNaseH_sf"/>
</dbReference>
<dbReference type="InterPro" id="IPR050240">
    <property type="entry name" value="DNA_pol_type-B"/>
</dbReference>
<evidence type="ECO:0000256" key="6">
    <source>
        <dbReference type="ARBA" id="ARBA00023125"/>
    </source>
</evidence>
<comment type="catalytic activity">
    <reaction evidence="7">
        <text>DNA(n) + a 2'-deoxyribonucleoside 5'-triphosphate = DNA(n+1) + diphosphate</text>
        <dbReference type="Rhea" id="RHEA:22508"/>
        <dbReference type="Rhea" id="RHEA-COMP:17339"/>
        <dbReference type="Rhea" id="RHEA-COMP:17340"/>
        <dbReference type="ChEBI" id="CHEBI:33019"/>
        <dbReference type="ChEBI" id="CHEBI:61560"/>
        <dbReference type="ChEBI" id="CHEBI:173112"/>
        <dbReference type="EC" id="2.7.7.7"/>
    </reaction>
</comment>
<dbReference type="Pfam" id="PF00136">
    <property type="entry name" value="DNA_pol_B"/>
    <property type="match status" value="1"/>
</dbReference>
<reference evidence="10" key="1">
    <citation type="journal article" date="2020" name="Nature">
        <title>Giant virus diversity and host interactions through global metagenomics.</title>
        <authorList>
            <person name="Schulz F."/>
            <person name="Roux S."/>
            <person name="Paez-Espino D."/>
            <person name="Jungbluth S."/>
            <person name="Walsh D.A."/>
            <person name="Denef V.J."/>
            <person name="McMahon K.D."/>
            <person name="Konstantinidis K.T."/>
            <person name="Eloe-Fadrosh E.A."/>
            <person name="Kyrpides N.C."/>
            <person name="Woyke T."/>
        </authorList>
    </citation>
    <scope>NUCLEOTIDE SEQUENCE</scope>
    <source>
        <strain evidence="10">GVMAG-S-ERX555967-131</strain>
    </source>
</reference>
<dbReference type="GO" id="GO:0043625">
    <property type="term" value="C:delta DNA polymerase complex"/>
    <property type="evidence" value="ECO:0007669"/>
    <property type="project" value="TreeGrafter"/>
</dbReference>
<dbReference type="SMART" id="SM00486">
    <property type="entry name" value="POLBc"/>
    <property type="match status" value="1"/>
</dbReference>
<dbReference type="Gene3D" id="1.10.132.60">
    <property type="entry name" value="DNA polymerase family B, C-terminal domain"/>
    <property type="match status" value="1"/>
</dbReference>
<evidence type="ECO:0000256" key="5">
    <source>
        <dbReference type="ARBA" id="ARBA00022932"/>
    </source>
</evidence>
<keyword evidence="5" id="KW-0239">DNA-directed DNA polymerase</keyword>
<dbReference type="InterPro" id="IPR023211">
    <property type="entry name" value="DNA_pol_palm_dom_sf"/>
</dbReference>
<dbReference type="Gene3D" id="3.90.1600.10">
    <property type="entry name" value="Palm domain of DNA polymerase"/>
    <property type="match status" value="1"/>
</dbReference>
<dbReference type="SUPFAM" id="SSF53098">
    <property type="entry name" value="Ribonuclease H-like"/>
    <property type="match status" value="1"/>
</dbReference>
<dbReference type="GO" id="GO:0008296">
    <property type="term" value="F:3'-5'-DNA exonuclease activity"/>
    <property type="evidence" value="ECO:0007669"/>
    <property type="project" value="TreeGrafter"/>
</dbReference>
<dbReference type="InterPro" id="IPR006133">
    <property type="entry name" value="DNA-dir_DNA_pol_B_exonuc"/>
</dbReference>
<dbReference type="GO" id="GO:0003887">
    <property type="term" value="F:DNA-directed DNA polymerase activity"/>
    <property type="evidence" value="ECO:0007669"/>
    <property type="project" value="UniProtKB-KW"/>
</dbReference>
<feature type="domain" description="DNA-directed DNA polymerase family B exonuclease" evidence="9">
    <location>
        <begin position="150"/>
        <end position="382"/>
    </location>
</feature>
<dbReference type="EMBL" id="MN738791">
    <property type="protein sequence ID" value="QHT37240.1"/>
    <property type="molecule type" value="Genomic_DNA"/>
</dbReference>
<dbReference type="Gene3D" id="3.30.342.10">
    <property type="entry name" value="DNA Polymerase, chain B, domain 1"/>
    <property type="match status" value="1"/>
</dbReference>
<dbReference type="GO" id="GO:0000166">
    <property type="term" value="F:nucleotide binding"/>
    <property type="evidence" value="ECO:0007669"/>
    <property type="project" value="InterPro"/>
</dbReference>
<dbReference type="InterPro" id="IPR017964">
    <property type="entry name" value="DNA-dir_DNA_pol_B_CS"/>
</dbReference>
<dbReference type="GO" id="GO:0003677">
    <property type="term" value="F:DNA binding"/>
    <property type="evidence" value="ECO:0007669"/>
    <property type="project" value="UniProtKB-KW"/>
</dbReference>
<dbReference type="Pfam" id="PF03104">
    <property type="entry name" value="DNA_pol_B_exo1"/>
    <property type="match status" value="1"/>
</dbReference>
<dbReference type="SUPFAM" id="SSF56672">
    <property type="entry name" value="DNA/RNA polymerases"/>
    <property type="match status" value="1"/>
</dbReference>
<keyword evidence="4" id="KW-0548">Nucleotidyltransferase</keyword>
<dbReference type="EC" id="2.7.7.7" evidence="2"/>
<evidence type="ECO:0000259" key="9">
    <source>
        <dbReference type="Pfam" id="PF03104"/>
    </source>
</evidence>
<protein>
    <recommendedName>
        <fullName evidence="2">DNA-directed DNA polymerase</fullName>
        <ecNumber evidence="2">2.7.7.7</ecNumber>
    </recommendedName>
</protein>
<evidence type="ECO:0000313" key="10">
    <source>
        <dbReference type="EMBL" id="QHT37240.1"/>
    </source>
</evidence>
<dbReference type="GO" id="GO:0006297">
    <property type="term" value="P:nucleotide-excision repair, DNA gap filling"/>
    <property type="evidence" value="ECO:0007669"/>
    <property type="project" value="TreeGrafter"/>
</dbReference>
<dbReference type="InterPro" id="IPR012337">
    <property type="entry name" value="RNaseH-like_sf"/>
</dbReference>
<dbReference type="PRINTS" id="PR00106">
    <property type="entry name" value="DNAPOLB"/>
</dbReference>
<dbReference type="Gene3D" id="1.10.287.690">
    <property type="entry name" value="Helix hairpin bin"/>
    <property type="match status" value="1"/>
</dbReference>
<dbReference type="PANTHER" id="PTHR10322">
    <property type="entry name" value="DNA POLYMERASE CATALYTIC SUBUNIT"/>
    <property type="match status" value="1"/>
</dbReference>
<dbReference type="InterPro" id="IPR006134">
    <property type="entry name" value="DNA-dir_DNA_pol_B_multi_dom"/>
</dbReference>
<dbReference type="GO" id="GO:0006287">
    <property type="term" value="P:base-excision repair, gap-filling"/>
    <property type="evidence" value="ECO:0007669"/>
    <property type="project" value="TreeGrafter"/>
</dbReference>
<evidence type="ECO:0000256" key="3">
    <source>
        <dbReference type="ARBA" id="ARBA00022679"/>
    </source>
</evidence>
<keyword evidence="6" id="KW-0238">DNA-binding</keyword>
<organism evidence="10">
    <name type="scientific">viral metagenome</name>
    <dbReference type="NCBI Taxonomy" id="1070528"/>
    <lineage>
        <taxon>unclassified sequences</taxon>
        <taxon>metagenomes</taxon>
        <taxon>organismal metagenomes</taxon>
    </lineage>
</organism>
<dbReference type="Gene3D" id="3.30.420.10">
    <property type="entry name" value="Ribonuclease H-like superfamily/Ribonuclease H"/>
    <property type="match status" value="1"/>
</dbReference>
<dbReference type="InterPro" id="IPR042087">
    <property type="entry name" value="DNA_pol_B_thumb"/>
</dbReference>
<evidence type="ECO:0000256" key="7">
    <source>
        <dbReference type="ARBA" id="ARBA00049244"/>
    </source>
</evidence>
<dbReference type="InterPro" id="IPR006172">
    <property type="entry name" value="DNA-dir_DNA_pol_B"/>
</dbReference>
<evidence type="ECO:0000256" key="4">
    <source>
        <dbReference type="ARBA" id="ARBA00022695"/>
    </source>
</evidence>